<proteinExistence type="predicted"/>
<name>A0A078AI54_STYLE</name>
<dbReference type="NCBIfam" id="TIGR00231">
    <property type="entry name" value="small_GTP"/>
    <property type="match status" value="1"/>
</dbReference>
<dbReference type="InParanoid" id="A0A078AI54"/>
<keyword evidence="1" id="KW-0547">Nucleotide-binding</keyword>
<dbReference type="Proteomes" id="UP000039865">
    <property type="component" value="Unassembled WGS sequence"/>
</dbReference>
<evidence type="ECO:0000256" key="2">
    <source>
        <dbReference type="SAM" id="MobiDB-lite"/>
    </source>
</evidence>
<dbReference type="GO" id="GO:0005525">
    <property type="term" value="F:GTP binding"/>
    <property type="evidence" value="ECO:0007669"/>
    <property type="project" value="InterPro"/>
</dbReference>
<dbReference type="Gene3D" id="3.40.50.300">
    <property type="entry name" value="P-loop containing nucleotide triphosphate hydrolases"/>
    <property type="match status" value="1"/>
</dbReference>
<evidence type="ECO:0000313" key="4">
    <source>
        <dbReference type="Proteomes" id="UP000039865"/>
    </source>
</evidence>
<dbReference type="PANTHER" id="PTHR47978">
    <property type="match status" value="1"/>
</dbReference>
<dbReference type="InterPro" id="IPR005225">
    <property type="entry name" value="Small_GTP-bd"/>
</dbReference>
<dbReference type="SMART" id="SM00173">
    <property type="entry name" value="RAS"/>
    <property type="match status" value="1"/>
</dbReference>
<dbReference type="CDD" id="cd00154">
    <property type="entry name" value="Rab"/>
    <property type="match status" value="1"/>
</dbReference>
<dbReference type="SMART" id="SM00174">
    <property type="entry name" value="RHO"/>
    <property type="match status" value="1"/>
</dbReference>
<dbReference type="SUPFAM" id="SSF52540">
    <property type="entry name" value="P-loop containing nucleoside triphosphate hydrolases"/>
    <property type="match status" value="1"/>
</dbReference>
<dbReference type="InterPro" id="IPR001806">
    <property type="entry name" value="Small_GTPase"/>
</dbReference>
<organism evidence="3 4">
    <name type="scientific">Stylonychia lemnae</name>
    <name type="common">Ciliate</name>
    <dbReference type="NCBI Taxonomy" id="5949"/>
    <lineage>
        <taxon>Eukaryota</taxon>
        <taxon>Sar</taxon>
        <taxon>Alveolata</taxon>
        <taxon>Ciliophora</taxon>
        <taxon>Intramacronucleata</taxon>
        <taxon>Spirotrichea</taxon>
        <taxon>Stichotrichia</taxon>
        <taxon>Sporadotrichida</taxon>
        <taxon>Oxytrichidae</taxon>
        <taxon>Stylonychinae</taxon>
        <taxon>Stylonychia</taxon>
    </lineage>
</organism>
<dbReference type="FunFam" id="3.40.50.300:FF:001204">
    <property type="entry name" value="Small GTP-binding protein, putative"/>
    <property type="match status" value="1"/>
</dbReference>
<feature type="region of interest" description="Disordered" evidence="2">
    <location>
        <begin position="1"/>
        <end position="21"/>
    </location>
</feature>
<accession>A0A078AI54</accession>
<reference evidence="3 4" key="1">
    <citation type="submission" date="2014-06" db="EMBL/GenBank/DDBJ databases">
        <authorList>
            <person name="Swart Estienne"/>
        </authorList>
    </citation>
    <scope>NUCLEOTIDE SEQUENCE [LARGE SCALE GENOMIC DNA]</scope>
    <source>
        <strain evidence="3 4">130c</strain>
    </source>
</reference>
<evidence type="ECO:0000256" key="1">
    <source>
        <dbReference type="ARBA" id="ARBA00022741"/>
    </source>
</evidence>
<dbReference type="EMBL" id="CCKQ01010115">
    <property type="protein sequence ID" value="CDW81616.1"/>
    <property type="molecule type" value="Genomic_DNA"/>
</dbReference>
<dbReference type="PROSITE" id="PS51420">
    <property type="entry name" value="RHO"/>
    <property type="match status" value="1"/>
</dbReference>
<feature type="compositionally biased region" description="Basic residues" evidence="2">
    <location>
        <begin position="1"/>
        <end position="10"/>
    </location>
</feature>
<protein>
    <submittedName>
        <fullName evidence="3">Ras-related protein rabf1-like</fullName>
    </submittedName>
</protein>
<dbReference type="PRINTS" id="PR00449">
    <property type="entry name" value="RASTRNSFRMNG"/>
</dbReference>
<dbReference type="AlphaFoldDB" id="A0A078AI54"/>
<dbReference type="GO" id="GO:0003924">
    <property type="term" value="F:GTPase activity"/>
    <property type="evidence" value="ECO:0007669"/>
    <property type="project" value="InterPro"/>
</dbReference>
<dbReference type="Pfam" id="PF00071">
    <property type="entry name" value="Ras"/>
    <property type="match status" value="1"/>
</dbReference>
<evidence type="ECO:0000313" key="3">
    <source>
        <dbReference type="EMBL" id="CDW81616.1"/>
    </source>
</evidence>
<dbReference type="SMART" id="SM00175">
    <property type="entry name" value="RAB"/>
    <property type="match status" value="1"/>
</dbReference>
<keyword evidence="4" id="KW-1185">Reference proteome</keyword>
<sequence length="220" mass="24650">MGNCNKKGKPSRPSVRDPINIRGDKENKVSYAKVVLIGNSGVGKTSIAQRFIEGKFDENNKNTVGASYFQKNISFKDGSSLCLYIWDTAGGEKFQALAPLYYRVKSKYIINIFQNAHAAVVCYSVTDDDSLKQIDTWLNKLDEHGNIAKMIKVVVGNKSDVDKSERRVDLKEGKLFAQQRDLPFFETSALLNDGSIDELFQKLASQIKQSFTKEELHATV</sequence>
<dbReference type="OrthoDB" id="63533at2759"/>
<dbReference type="OMA" id="NIFQNAH"/>
<gene>
    <name evidence="3" type="primary">Contig14191.g15124</name>
    <name evidence="3" type="ORF">STYLEM_10638</name>
</gene>
<dbReference type="PROSITE" id="PS51421">
    <property type="entry name" value="RAS"/>
    <property type="match status" value="1"/>
</dbReference>
<dbReference type="InterPro" id="IPR027417">
    <property type="entry name" value="P-loop_NTPase"/>
</dbReference>
<dbReference type="PROSITE" id="PS51419">
    <property type="entry name" value="RAB"/>
    <property type="match status" value="1"/>
</dbReference>